<dbReference type="InterPro" id="IPR036291">
    <property type="entry name" value="NAD(P)-bd_dom_sf"/>
</dbReference>
<proteinExistence type="predicted"/>
<evidence type="ECO:0000259" key="2">
    <source>
        <dbReference type="Pfam" id="PF10728"/>
    </source>
</evidence>
<sequence length="253" mass="28397">MLKAVIIGSGNVAQHLLKAFQKSEQIDIIQVFARNKENIRHLIDSQKIVSNFDELIEASIYFVCVSDQAVVEVSSKIPFSNKLVLHTAGNIAIENLDPKNICGAFYPVQTFSKSRDLDFSKIPVCIEVEQESMYKAIEIIALSVTDLVYKVTSDQRKAIHIAAVFVNNFVNHLYGIGKEISDNNLFLFQILHPLIQETAAKILTLNPDEAQTGPAKRGDMQTIDSHLDFLTNENQKEIYKLLTQSIINHGKKL</sequence>
<dbReference type="Pfam" id="PF03807">
    <property type="entry name" value="F420_oxidored"/>
    <property type="match status" value="1"/>
</dbReference>
<dbReference type="Pfam" id="PF10728">
    <property type="entry name" value="DUF2520"/>
    <property type="match status" value="1"/>
</dbReference>
<gene>
    <name evidence="3" type="ORF">ACFQ0S_12655</name>
</gene>
<keyword evidence="4" id="KW-1185">Reference proteome</keyword>
<dbReference type="SUPFAM" id="SSF51735">
    <property type="entry name" value="NAD(P)-binding Rossmann-fold domains"/>
    <property type="match status" value="1"/>
</dbReference>
<dbReference type="EMBL" id="JBHTIZ010000045">
    <property type="protein sequence ID" value="MFD0985324.1"/>
    <property type="molecule type" value="Genomic_DNA"/>
</dbReference>
<protein>
    <submittedName>
        <fullName evidence="3">Rossmann-like and DUF2520 domain-containing protein</fullName>
    </submittedName>
</protein>
<organism evidence="3 4">
    <name type="scientific">Flavobacterium myungsuense</name>
    <dbReference type="NCBI Taxonomy" id="651823"/>
    <lineage>
        <taxon>Bacteria</taxon>
        <taxon>Pseudomonadati</taxon>
        <taxon>Bacteroidota</taxon>
        <taxon>Flavobacteriia</taxon>
        <taxon>Flavobacteriales</taxon>
        <taxon>Flavobacteriaceae</taxon>
        <taxon>Flavobacterium</taxon>
    </lineage>
</organism>
<dbReference type="PANTHER" id="PTHR40459">
    <property type="entry name" value="CONSERVED HYPOTHETICAL ALANINE AND LEUCINE RICH PROTEIN"/>
    <property type="match status" value="1"/>
</dbReference>
<feature type="domain" description="DUF2520" evidence="2">
    <location>
        <begin position="122"/>
        <end position="246"/>
    </location>
</feature>
<dbReference type="InterPro" id="IPR018931">
    <property type="entry name" value="DUF2520"/>
</dbReference>
<accession>A0ABW3J4V2</accession>
<dbReference type="InterPro" id="IPR008927">
    <property type="entry name" value="6-PGluconate_DH-like_C_sf"/>
</dbReference>
<dbReference type="PANTHER" id="PTHR40459:SF1">
    <property type="entry name" value="CONSERVED HYPOTHETICAL ALANINE AND LEUCINE RICH PROTEIN"/>
    <property type="match status" value="1"/>
</dbReference>
<dbReference type="InterPro" id="IPR037108">
    <property type="entry name" value="TM1727-like_C_sf"/>
</dbReference>
<dbReference type="Gene3D" id="1.10.1040.20">
    <property type="entry name" value="ProC-like, C-terminal domain"/>
    <property type="match status" value="1"/>
</dbReference>
<dbReference type="Gene3D" id="3.40.50.720">
    <property type="entry name" value="NAD(P)-binding Rossmann-like Domain"/>
    <property type="match status" value="1"/>
</dbReference>
<dbReference type="InterPro" id="IPR028939">
    <property type="entry name" value="P5C_Rdtase_cat_N"/>
</dbReference>
<evidence type="ECO:0000313" key="3">
    <source>
        <dbReference type="EMBL" id="MFD0985324.1"/>
    </source>
</evidence>
<feature type="domain" description="Pyrroline-5-carboxylate reductase catalytic N-terminal" evidence="1">
    <location>
        <begin position="5"/>
        <end position="85"/>
    </location>
</feature>
<evidence type="ECO:0000313" key="4">
    <source>
        <dbReference type="Proteomes" id="UP001597051"/>
    </source>
</evidence>
<dbReference type="RefSeq" id="WP_379758186.1">
    <property type="nucleotide sequence ID" value="NZ_JBHSYB010000028.1"/>
</dbReference>
<dbReference type="SUPFAM" id="SSF48179">
    <property type="entry name" value="6-phosphogluconate dehydrogenase C-terminal domain-like"/>
    <property type="match status" value="1"/>
</dbReference>
<dbReference type="Proteomes" id="UP001597051">
    <property type="component" value="Unassembled WGS sequence"/>
</dbReference>
<reference evidence="4" key="1">
    <citation type="journal article" date="2019" name="Int. J. Syst. Evol. Microbiol.">
        <title>The Global Catalogue of Microorganisms (GCM) 10K type strain sequencing project: providing services to taxonomists for standard genome sequencing and annotation.</title>
        <authorList>
            <consortium name="The Broad Institute Genomics Platform"/>
            <consortium name="The Broad Institute Genome Sequencing Center for Infectious Disease"/>
            <person name="Wu L."/>
            <person name="Ma J."/>
        </authorList>
    </citation>
    <scope>NUCLEOTIDE SEQUENCE [LARGE SCALE GENOMIC DNA]</scope>
    <source>
        <strain evidence="4">CECT 7649</strain>
    </source>
</reference>
<evidence type="ECO:0000259" key="1">
    <source>
        <dbReference type="Pfam" id="PF03807"/>
    </source>
</evidence>
<comment type="caution">
    <text evidence="3">The sequence shown here is derived from an EMBL/GenBank/DDBJ whole genome shotgun (WGS) entry which is preliminary data.</text>
</comment>
<name>A0ABW3J4V2_9FLAO</name>